<feature type="region of interest" description="Disordered" evidence="1">
    <location>
        <begin position="353"/>
        <end position="396"/>
    </location>
</feature>
<feature type="compositionally biased region" description="Basic residues" evidence="1">
    <location>
        <begin position="383"/>
        <end position="393"/>
    </location>
</feature>
<name>A0A1Y2ISM2_TRAC3</name>
<dbReference type="STRING" id="1353009.A0A1Y2ISM2"/>
<organism evidence="2 3">
    <name type="scientific">Trametes coccinea (strain BRFM310)</name>
    <name type="common">Pycnoporus coccineus</name>
    <dbReference type="NCBI Taxonomy" id="1353009"/>
    <lineage>
        <taxon>Eukaryota</taxon>
        <taxon>Fungi</taxon>
        <taxon>Dikarya</taxon>
        <taxon>Basidiomycota</taxon>
        <taxon>Agaricomycotina</taxon>
        <taxon>Agaricomycetes</taxon>
        <taxon>Polyporales</taxon>
        <taxon>Polyporaceae</taxon>
        <taxon>Trametes</taxon>
    </lineage>
</organism>
<keyword evidence="3" id="KW-1185">Reference proteome</keyword>
<evidence type="ECO:0000313" key="3">
    <source>
        <dbReference type="Proteomes" id="UP000193067"/>
    </source>
</evidence>
<proteinExistence type="predicted"/>
<evidence type="ECO:0000313" key="2">
    <source>
        <dbReference type="EMBL" id="OSD04145.1"/>
    </source>
</evidence>
<sequence length="492" mass="52935">MNRLPALPPLPNTRTFHFPTPATPPAATPLSTPAHRHVAQYSSSPTPSQSDPFAFSGAAQPDGVGGFIPQHSEPQVQSTEPSTHQANSAAAGSDTSLVLSSHDSGWSAPSDNPSSSHATNSVASNAVLPSIFIDNLSNDLGLFDDQTAQMHFFADLGSVRPALTPADLATRLYMLGAIFALGAEQKRAAAVAAKSVQNLPALFTDLKIRLENTFVFTQQQRDNIRAIAQDLIYQPKRTVFKTMFTDVEVILEKDQEKLALKNVYGNPWRTKQLSTLVKVTCSSVRNHFRRDIVESIAEAGKKKSSLQDFTYQSAMKYKLGGAGPQLDAAYAAHNALLRRFAIDHPLLRGAAEKEEANDDDNVGEDGSVSHTTAEDPDGGPPLKKQKATRAKRPPKGDDFWSQVDAYFAAKVAAMGPRLMGPSWRVLIDDVVRQDEEDYPHEGGLFAVINMPGHGVSHEDHAQASTAAAAHGGGSTTQSAPRRAGAHLLNLLN</sequence>
<accession>A0A1Y2ISM2</accession>
<feature type="region of interest" description="Disordered" evidence="1">
    <location>
        <begin position="1"/>
        <end position="120"/>
    </location>
</feature>
<dbReference type="EMBL" id="KZ084098">
    <property type="protein sequence ID" value="OSD04145.1"/>
    <property type="molecule type" value="Genomic_DNA"/>
</dbReference>
<gene>
    <name evidence="2" type="ORF">PYCCODRAFT_1476605</name>
</gene>
<dbReference type="OrthoDB" id="3269273at2759"/>
<dbReference type="AlphaFoldDB" id="A0A1Y2ISM2"/>
<evidence type="ECO:0000256" key="1">
    <source>
        <dbReference type="SAM" id="MobiDB-lite"/>
    </source>
</evidence>
<reference evidence="2 3" key="1">
    <citation type="journal article" date="2015" name="Biotechnol. Biofuels">
        <title>Enhanced degradation of softwood versus hardwood by the white-rot fungus Pycnoporus coccineus.</title>
        <authorList>
            <person name="Couturier M."/>
            <person name="Navarro D."/>
            <person name="Chevret D."/>
            <person name="Henrissat B."/>
            <person name="Piumi F."/>
            <person name="Ruiz-Duenas F.J."/>
            <person name="Martinez A.T."/>
            <person name="Grigoriev I.V."/>
            <person name="Riley R."/>
            <person name="Lipzen A."/>
            <person name="Berrin J.G."/>
            <person name="Master E.R."/>
            <person name="Rosso M.N."/>
        </authorList>
    </citation>
    <scope>NUCLEOTIDE SEQUENCE [LARGE SCALE GENOMIC DNA]</scope>
    <source>
        <strain evidence="2 3">BRFM310</strain>
    </source>
</reference>
<protein>
    <submittedName>
        <fullName evidence="2">Uncharacterized protein</fullName>
    </submittedName>
</protein>
<feature type="compositionally biased region" description="Pro residues" evidence="1">
    <location>
        <begin position="1"/>
        <end position="11"/>
    </location>
</feature>
<feature type="compositionally biased region" description="Polar residues" evidence="1">
    <location>
        <begin position="40"/>
        <end position="51"/>
    </location>
</feature>
<feature type="region of interest" description="Disordered" evidence="1">
    <location>
        <begin position="456"/>
        <end position="483"/>
    </location>
</feature>
<feature type="compositionally biased region" description="Polar residues" evidence="1">
    <location>
        <begin position="72"/>
        <end position="120"/>
    </location>
</feature>
<dbReference type="Proteomes" id="UP000193067">
    <property type="component" value="Unassembled WGS sequence"/>
</dbReference>
<feature type="compositionally biased region" description="Low complexity" evidence="1">
    <location>
        <begin position="462"/>
        <end position="479"/>
    </location>
</feature>